<name>H2AMK2_KAZAF</name>
<dbReference type="UniPathway" id="UPA00068">
    <property type="reaction ID" value="UER00106"/>
</dbReference>
<comment type="function">
    <text evidence="1 13">N-acetylglutamate synthase involved in arginine biosynthesis.</text>
</comment>
<dbReference type="eggNOG" id="KOG2436">
    <property type="taxonomic scope" value="Eukaryota"/>
</dbReference>
<comment type="pathway">
    <text evidence="3 13">Amino-acid biosynthesis; L-arginine biosynthesis; N(2)-acetyl-L-ornithine from L-glutamate: step 1/4.</text>
</comment>
<keyword evidence="8 13" id="KW-0808">Transferase</keyword>
<evidence type="ECO:0000256" key="11">
    <source>
        <dbReference type="ARBA" id="ARBA00023315"/>
    </source>
</evidence>
<evidence type="ECO:0000256" key="2">
    <source>
        <dbReference type="ARBA" id="ARBA00004173"/>
    </source>
</evidence>
<dbReference type="PIRSF" id="PIRSF007892">
    <property type="entry name" value="NAGS_fungal"/>
    <property type="match status" value="1"/>
</dbReference>
<gene>
    <name evidence="16" type="primary">KAFR0A01640</name>
    <name evidence="16" type="ORF">KAFR_0A01640</name>
</gene>
<protein>
    <recommendedName>
        <fullName evidence="6 13">Amino-acid acetyltransferase, mitochondrial</fullName>
        <ecNumber evidence="5 13">2.3.1.1</ecNumber>
    </recommendedName>
    <alternativeName>
        <fullName evidence="13">Glutamate N-acetyltransferase</fullName>
    </alternativeName>
    <alternativeName>
        <fullName evidence="13">N-acetylglutamate synthase</fullName>
    </alternativeName>
</protein>
<dbReference type="EC" id="2.3.1.1" evidence="5 13"/>
<evidence type="ECO:0000313" key="16">
    <source>
        <dbReference type="EMBL" id="CCF55602.1"/>
    </source>
</evidence>
<dbReference type="Gene3D" id="3.40.630.30">
    <property type="match status" value="1"/>
</dbReference>
<evidence type="ECO:0000256" key="14">
    <source>
        <dbReference type="SAM" id="MobiDB-lite"/>
    </source>
</evidence>
<evidence type="ECO:0000256" key="4">
    <source>
        <dbReference type="ARBA" id="ARBA00008694"/>
    </source>
</evidence>
<dbReference type="Pfam" id="PF04768">
    <property type="entry name" value="NAT"/>
    <property type="match status" value="1"/>
</dbReference>
<dbReference type="HOGENOM" id="CLU_013088_0_0_1"/>
<dbReference type="RefSeq" id="XP_003954737.1">
    <property type="nucleotide sequence ID" value="XM_003954688.1"/>
</dbReference>
<reference evidence="16 17" key="1">
    <citation type="journal article" date="2011" name="Proc. Natl. Acad. Sci. U.S.A.">
        <title>Evolutionary erosion of yeast sex chromosomes by mating-type switching accidents.</title>
        <authorList>
            <person name="Gordon J.L."/>
            <person name="Armisen D."/>
            <person name="Proux-Wera E."/>
            <person name="Oheigeartaigh S.S."/>
            <person name="Byrne K.P."/>
            <person name="Wolfe K.H."/>
        </authorList>
    </citation>
    <scope>NUCLEOTIDE SEQUENCE [LARGE SCALE GENOMIC DNA]</scope>
    <source>
        <strain evidence="17">ATCC 22294 / BCRC 22015 / CBS 2517 / CECT 1963 / NBRC 1671 / NRRL Y-8276</strain>
    </source>
</reference>
<dbReference type="OrthoDB" id="5585968at2759"/>
<evidence type="ECO:0000256" key="13">
    <source>
        <dbReference type="PIRNR" id="PIRNR007892"/>
    </source>
</evidence>
<dbReference type="InterPro" id="IPR011190">
    <property type="entry name" value="GlcNAc_Synth_fun"/>
</dbReference>
<keyword evidence="11 13" id="KW-0012">Acyltransferase</keyword>
<feature type="domain" description="N-acetyltransferase" evidence="15">
    <location>
        <begin position="397"/>
        <end position="569"/>
    </location>
</feature>
<evidence type="ECO:0000256" key="10">
    <source>
        <dbReference type="ARBA" id="ARBA00023128"/>
    </source>
</evidence>
<dbReference type="Proteomes" id="UP000005220">
    <property type="component" value="Chromosome 1"/>
</dbReference>
<dbReference type="FunCoup" id="H2AMK2">
    <property type="interactions" value="116"/>
</dbReference>
<proteinExistence type="inferred from homology"/>
<evidence type="ECO:0000256" key="9">
    <source>
        <dbReference type="ARBA" id="ARBA00022946"/>
    </source>
</evidence>
<dbReference type="GO" id="GO:0006526">
    <property type="term" value="P:L-arginine biosynthetic process"/>
    <property type="evidence" value="ECO:0007669"/>
    <property type="project" value="UniProtKB-UniPathway"/>
</dbReference>
<dbReference type="InterPro" id="IPR006855">
    <property type="entry name" value="Vertebrate-like_GNAT_dom"/>
</dbReference>
<evidence type="ECO:0000256" key="7">
    <source>
        <dbReference type="ARBA" id="ARBA00022605"/>
    </source>
</evidence>
<dbReference type="GO" id="GO:0106098">
    <property type="term" value="C:NAGS/NAGK complex"/>
    <property type="evidence" value="ECO:0007669"/>
    <property type="project" value="EnsemblFungi"/>
</dbReference>
<dbReference type="PROSITE" id="PS51731">
    <property type="entry name" value="GNAT_NAGS"/>
    <property type="match status" value="1"/>
</dbReference>
<evidence type="ECO:0000256" key="6">
    <source>
        <dbReference type="ARBA" id="ARBA00018802"/>
    </source>
</evidence>
<sequence>MFKHMLPNSAAQRQKNASSKNLILSILNSTATKREAKEYLARYADDAGTTHHCLILIRSLHTFPADTLSHLADTLRRLRILGLRPVFILPPTDDRAIMNEQFDLLDSLLNNAHLQPIILRDGLTKTFNGTSASVLSTNSELFNNDGNKAYIPVIGPYIYDEKASTEYMATSLVDFMHDLCKNVELNIIKFYILNNNGGIPSTERNNRSHVFINLSQEFDFLSKNLRQQIENVEHVSNLIRSEGKRESNSQFDYLYLEDLRLKLHEHSEDLKLMDVVLSGLDTSTTGLITTVKAASLPSDKNNPLLYNLLTDRSLVSSSLPLFKRITNGEGYLKQEGPKEDGTESSHTIDPSDQENKDNATLVTTVLKKGIDINIFAESKLTTHNSIGLPALFQNKSDTGKYLDEKDKLNLLKMTDILEKGFLRKLNLEHYLNRINGKIASIIIIGDYEGIAILTYEGPSNDQFVYLDKFAVLPHLKGSLGISDIIFNLIFKRFPDEVIWRSRKDNVVNKWYFQRSVAVIDLSIDLSDNANSYNKSQVDSQFNLFYYGNRSDSLERLRKFAKYVRDIKPSWL</sequence>
<keyword evidence="17" id="KW-1185">Reference proteome</keyword>
<evidence type="ECO:0000256" key="1">
    <source>
        <dbReference type="ARBA" id="ARBA00002294"/>
    </source>
</evidence>
<dbReference type="KEGG" id="kaf:KAFR_0A01640"/>
<evidence type="ECO:0000313" key="17">
    <source>
        <dbReference type="Proteomes" id="UP000005220"/>
    </source>
</evidence>
<evidence type="ECO:0000259" key="15">
    <source>
        <dbReference type="PROSITE" id="PS51731"/>
    </source>
</evidence>
<comment type="similarity">
    <text evidence="4 13">Belongs to the acetyltransferase family.</text>
</comment>
<dbReference type="STRING" id="1071382.H2AMK2"/>
<organism evidence="16 17">
    <name type="scientific">Kazachstania africana (strain ATCC 22294 / BCRC 22015 / CBS 2517 / CECT 1963 / NBRC 1671 / NRRL Y-8276)</name>
    <name type="common">Yeast</name>
    <name type="synonym">Kluyveromyces africanus</name>
    <dbReference type="NCBI Taxonomy" id="1071382"/>
    <lineage>
        <taxon>Eukaryota</taxon>
        <taxon>Fungi</taxon>
        <taxon>Dikarya</taxon>
        <taxon>Ascomycota</taxon>
        <taxon>Saccharomycotina</taxon>
        <taxon>Saccharomycetes</taxon>
        <taxon>Saccharomycetales</taxon>
        <taxon>Saccharomycetaceae</taxon>
        <taxon>Kazachstania</taxon>
    </lineage>
</organism>
<dbReference type="EMBL" id="HE650821">
    <property type="protein sequence ID" value="CCF55602.1"/>
    <property type="molecule type" value="Genomic_DNA"/>
</dbReference>
<dbReference type="GO" id="GO:0006592">
    <property type="term" value="P:ornithine biosynthetic process"/>
    <property type="evidence" value="ECO:0007669"/>
    <property type="project" value="EnsemblFungi"/>
</dbReference>
<dbReference type="PANTHER" id="PTHR23342:SF4">
    <property type="entry name" value="AMINO-ACID ACETYLTRANSFERASE, MITOCHONDRIAL"/>
    <property type="match status" value="1"/>
</dbReference>
<keyword evidence="10 13" id="KW-0496">Mitochondrion</keyword>
<comment type="subcellular location">
    <subcellularLocation>
        <location evidence="2 13">Mitochondrion</location>
    </subcellularLocation>
</comment>
<accession>H2AMK2</accession>
<evidence type="ECO:0000256" key="5">
    <source>
        <dbReference type="ARBA" id="ARBA00012697"/>
    </source>
</evidence>
<dbReference type="GO" id="GO:0004042">
    <property type="term" value="F:L-glutamate N-acetyltransferase activity"/>
    <property type="evidence" value="ECO:0007669"/>
    <property type="project" value="EnsemblFungi"/>
</dbReference>
<comment type="catalytic activity">
    <reaction evidence="12 13">
        <text>L-glutamate + acetyl-CoA = N-acetyl-L-glutamate + CoA + H(+)</text>
        <dbReference type="Rhea" id="RHEA:24292"/>
        <dbReference type="ChEBI" id="CHEBI:15378"/>
        <dbReference type="ChEBI" id="CHEBI:29985"/>
        <dbReference type="ChEBI" id="CHEBI:44337"/>
        <dbReference type="ChEBI" id="CHEBI:57287"/>
        <dbReference type="ChEBI" id="CHEBI:57288"/>
        <dbReference type="EC" id="2.3.1.1"/>
    </reaction>
</comment>
<evidence type="ECO:0000256" key="3">
    <source>
        <dbReference type="ARBA" id="ARBA00004925"/>
    </source>
</evidence>
<evidence type="ECO:0000256" key="8">
    <source>
        <dbReference type="ARBA" id="ARBA00022679"/>
    </source>
</evidence>
<feature type="region of interest" description="Disordered" evidence="14">
    <location>
        <begin position="330"/>
        <end position="355"/>
    </location>
</feature>
<keyword evidence="7 13" id="KW-0028">Amino-acid biosynthesis</keyword>
<keyword evidence="9" id="KW-0809">Transit peptide</keyword>
<dbReference type="GeneID" id="13882179"/>
<dbReference type="InParanoid" id="H2AMK2"/>
<evidence type="ECO:0000256" key="12">
    <source>
        <dbReference type="ARBA" id="ARBA00048372"/>
    </source>
</evidence>
<dbReference type="PANTHER" id="PTHR23342">
    <property type="entry name" value="N-ACETYLGLUTAMATE SYNTHASE"/>
    <property type="match status" value="1"/>
</dbReference>
<dbReference type="AlphaFoldDB" id="H2AMK2"/>